<keyword evidence="1" id="KW-0812">Transmembrane</keyword>
<accession>A0A518CRS1</accession>
<proteinExistence type="predicted"/>
<evidence type="ECO:0000313" key="3">
    <source>
        <dbReference type="Proteomes" id="UP000317178"/>
    </source>
</evidence>
<protein>
    <submittedName>
        <fullName evidence="2">Uncharacterized protein</fullName>
    </submittedName>
</protein>
<feature type="transmembrane region" description="Helical" evidence="1">
    <location>
        <begin position="174"/>
        <end position="195"/>
    </location>
</feature>
<dbReference type="KEGG" id="plon:Pla110_36660"/>
<dbReference type="Proteomes" id="UP000317178">
    <property type="component" value="Chromosome"/>
</dbReference>
<reference evidence="2 3" key="1">
    <citation type="submission" date="2019-02" db="EMBL/GenBank/DDBJ databases">
        <title>Deep-cultivation of Planctomycetes and their phenomic and genomic characterization uncovers novel biology.</title>
        <authorList>
            <person name="Wiegand S."/>
            <person name="Jogler M."/>
            <person name="Boedeker C."/>
            <person name="Pinto D."/>
            <person name="Vollmers J."/>
            <person name="Rivas-Marin E."/>
            <person name="Kohn T."/>
            <person name="Peeters S.H."/>
            <person name="Heuer A."/>
            <person name="Rast P."/>
            <person name="Oberbeckmann S."/>
            <person name="Bunk B."/>
            <person name="Jeske O."/>
            <person name="Meyerdierks A."/>
            <person name="Storesund J.E."/>
            <person name="Kallscheuer N."/>
            <person name="Luecker S."/>
            <person name="Lage O.M."/>
            <person name="Pohl T."/>
            <person name="Merkel B.J."/>
            <person name="Hornburger P."/>
            <person name="Mueller R.-W."/>
            <person name="Bruemmer F."/>
            <person name="Labrenz M."/>
            <person name="Spormann A.M."/>
            <person name="Op den Camp H."/>
            <person name="Overmann J."/>
            <person name="Amann R."/>
            <person name="Jetten M.S.M."/>
            <person name="Mascher T."/>
            <person name="Medema M.H."/>
            <person name="Devos D.P."/>
            <person name="Kaster A.-K."/>
            <person name="Ovreas L."/>
            <person name="Rohde M."/>
            <person name="Galperin M.Y."/>
            <person name="Jogler C."/>
        </authorList>
    </citation>
    <scope>NUCLEOTIDE SEQUENCE [LARGE SCALE GENOMIC DNA]</scope>
    <source>
        <strain evidence="2 3">Pla110</strain>
    </source>
</reference>
<feature type="transmembrane region" description="Helical" evidence="1">
    <location>
        <begin position="216"/>
        <end position="241"/>
    </location>
</feature>
<feature type="transmembrane region" description="Helical" evidence="1">
    <location>
        <begin position="34"/>
        <end position="53"/>
    </location>
</feature>
<name>A0A518CRS1_9PLAN</name>
<keyword evidence="1" id="KW-0472">Membrane</keyword>
<dbReference type="RefSeq" id="WP_144997668.1">
    <property type="nucleotide sequence ID" value="NZ_CP036281.1"/>
</dbReference>
<evidence type="ECO:0000256" key="1">
    <source>
        <dbReference type="SAM" id="Phobius"/>
    </source>
</evidence>
<dbReference type="EMBL" id="CP036281">
    <property type="protein sequence ID" value="QDU81915.1"/>
    <property type="molecule type" value="Genomic_DNA"/>
</dbReference>
<evidence type="ECO:0000313" key="2">
    <source>
        <dbReference type="EMBL" id="QDU81915.1"/>
    </source>
</evidence>
<keyword evidence="3" id="KW-1185">Reference proteome</keyword>
<gene>
    <name evidence="2" type="ORF">Pla110_36660</name>
</gene>
<feature type="transmembrane region" description="Helical" evidence="1">
    <location>
        <begin position="59"/>
        <end position="80"/>
    </location>
</feature>
<keyword evidence="1" id="KW-1133">Transmembrane helix</keyword>
<dbReference type="AlphaFoldDB" id="A0A518CRS1"/>
<dbReference type="OrthoDB" id="288022at2"/>
<feature type="transmembrane region" description="Helical" evidence="1">
    <location>
        <begin position="119"/>
        <end position="136"/>
    </location>
</feature>
<sequence length="278" mass="31942">MASAPTNSMIPLQALTVTQSIDTGMLVVRTHFAAVYKVVIPFAILACTLVYCLNHYFNFYSATLFPIVFLMLAPLGDLLIRKVTKREWLLPGTITSQGKEILKLESTTRVILRGFGRQLLLLLLTLLLIIPGLLYFRKSYFHAERKYLDNPDSKIQQRVWKELTKAEAVSLEGAVIALASFWVLLSLLLFLFVDLASSLLFDFPIFFYRFQEDASLLYLLIYDPYVMVTATAVVLFTYPIIRMAWMFCYINLRVKFDCWDIATSINRQAEILRVSMED</sequence>
<organism evidence="2 3">
    <name type="scientific">Polystyrenella longa</name>
    <dbReference type="NCBI Taxonomy" id="2528007"/>
    <lineage>
        <taxon>Bacteria</taxon>
        <taxon>Pseudomonadati</taxon>
        <taxon>Planctomycetota</taxon>
        <taxon>Planctomycetia</taxon>
        <taxon>Planctomycetales</taxon>
        <taxon>Planctomycetaceae</taxon>
        <taxon>Polystyrenella</taxon>
    </lineage>
</organism>